<keyword evidence="2" id="KW-1185">Reference proteome</keyword>
<comment type="caution">
    <text evidence="1">The sequence shown here is derived from an EMBL/GenBank/DDBJ whole genome shotgun (WGS) entry which is preliminary data.</text>
</comment>
<reference evidence="1" key="1">
    <citation type="submission" date="2023-04" db="EMBL/GenBank/DDBJ databases">
        <title>Draft Genome sequencing of Naganishia species isolated from polar environments using Oxford Nanopore Technology.</title>
        <authorList>
            <person name="Leo P."/>
            <person name="Venkateswaran K."/>
        </authorList>
    </citation>
    <scope>NUCLEOTIDE SEQUENCE</scope>
    <source>
        <strain evidence="1">MNA-CCFEE 5262</strain>
    </source>
</reference>
<proteinExistence type="predicted"/>
<dbReference type="EMBL" id="JASBWS010000001">
    <property type="protein sequence ID" value="KAJ9117764.1"/>
    <property type="molecule type" value="Genomic_DNA"/>
</dbReference>
<accession>A0ACC2X356</accession>
<name>A0ACC2X356_9TREE</name>
<sequence>MFLTEEDQSSFEEYISVSPSSNIEPISSQTAIQHSTQEQPEQITVSATAIGNETEILQIPQDSYGGQYLQLPSMSIGSSASDQIPYETSVNLPDMNSQGTCYFYQPPIGNFTQMAPVFVDSFGRIHQQTAKGAFLAGQYGNDSPALFPVSAFLSHDGTSATGANVSGGMSIPLQAQSFTPRYQTPMYDPNFQLSMSAPVRMPTYPEYMAPMMAMPMPQQFNGSSGHPGLFRVSSAAPATTAPLEPASGPQRSISARPALETPSHRRRSSSAKEETKKSAPVKVKPTGVAFPAYVDRVQVPDEWKSIYESGNDLPSGFSRPPYDYAGLIGRVLLEGGGTPKRMTVAELFYTLINKYPFYMAHPRLLYNGLRHNLTGCEALIKADRQWGDQASSRYWTIKPGSESCFGTGYYVRDSAKGGAKARKAAAMAEAEMANPNDNPASTCLSPVDRSDEVISTSRPRVIPYSAKPDIGRRPSVKKTPTSPSLATAQNSLELTGLSDSARQPFSNKTNSSNRKSIGNSALMSVDVEEYNKKAAFKQRNTKKISAVNAKHLKGGPYCVTLPMTQSGTVFPNATNYGSSIPPPLTLQYGTGENYIPEMRPMPLNYPNLDNVIVPESSSNLSSLSGLAISTQDVHVRSSHVSESSASESEMTSPGDSSLASAMDFTLVRRRSQEEGKRQCNNDRDGNVGKATAHQRQ</sequence>
<organism evidence="1 2">
    <name type="scientific">Naganishia adeliensis</name>
    <dbReference type="NCBI Taxonomy" id="92952"/>
    <lineage>
        <taxon>Eukaryota</taxon>
        <taxon>Fungi</taxon>
        <taxon>Dikarya</taxon>
        <taxon>Basidiomycota</taxon>
        <taxon>Agaricomycotina</taxon>
        <taxon>Tremellomycetes</taxon>
        <taxon>Filobasidiales</taxon>
        <taxon>Filobasidiaceae</taxon>
        <taxon>Naganishia</taxon>
    </lineage>
</organism>
<evidence type="ECO:0000313" key="1">
    <source>
        <dbReference type="EMBL" id="KAJ9117764.1"/>
    </source>
</evidence>
<protein>
    <submittedName>
        <fullName evidence="1">Uncharacterized protein</fullName>
    </submittedName>
</protein>
<evidence type="ECO:0000313" key="2">
    <source>
        <dbReference type="Proteomes" id="UP001230649"/>
    </source>
</evidence>
<dbReference type="Proteomes" id="UP001230649">
    <property type="component" value="Unassembled WGS sequence"/>
</dbReference>
<gene>
    <name evidence="1" type="ORF">QFC20_000042</name>
</gene>